<name>A0A4R9LXY4_9LEPT</name>
<organism evidence="3 4">
    <name type="scientific">Leptospira idonii</name>
    <dbReference type="NCBI Taxonomy" id="1193500"/>
    <lineage>
        <taxon>Bacteria</taxon>
        <taxon>Pseudomonadati</taxon>
        <taxon>Spirochaetota</taxon>
        <taxon>Spirochaetia</taxon>
        <taxon>Leptospirales</taxon>
        <taxon>Leptospiraceae</taxon>
        <taxon>Leptospira</taxon>
    </lineage>
</organism>
<keyword evidence="2 3" id="KW-0808">Transferase</keyword>
<dbReference type="GO" id="GO:0008713">
    <property type="term" value="F:ADP-heptose-lipopolysaccharide heptosyltransferase activity"/>
    <property type="evidence" value="ECO:0007669"/>
    <property type="project" value="TreeGrafter"/>
</dbReference>
<sequence>MKSSLLLFLFKFVSIFRVGRKKQRLLVMKIDAIGDYILFRNFLSVLKADIAYKDYDFYIFGNIQWKEIYEAYDADFAIKAIWFDRSRHKNHLYLFWLLIRLSLISADLFLQPTHSRDFWCDFFSRRTPARKKISSFGDDTNIGTDAKKRSDDFFDVLLPVKFLYEFEFLRNREFFSLLLEKEIKISKPSISFSKIDGKPYVSIFLGASSSLKQFEKEKLFLFLKELASHDRNLKFVLLGSPKEKQMLELFPFSDFPNLENMCGKTSLVQLIDQIGNSTASICYDSSGVHIAVATGVDKVVCISNGNHYGRFIPYPKSIVENMLGFYPPEIKDELRKGRENLVLERYYTGASLDINTIPLQETINDIFDYLKS</sequence>
<dbReference type="GO" id="GO:0005829">
    <property type="term" value="C:cytosol"/>
    <property type="evidence" value="ECO:0007669"/>
    <property type="project" value="TreeGrafter"/>
</dbReference>
<evidence type="ECO:0000313" key="3">
    <source>
        <dbReference type="EMBL" id="TGN18295.1"/>
    </source>
</evidence>
<evidence type="ECO:0000256" key="1">
    <source>
        <dbReference type="ARBA" id="ARBA00022676"/>
    </source>
</evidence>
<dbReference type="Pfam" id="PF01075">
    <property type="entry name" value="Glyco_transf_9"/>
    <property type="match status" value="1"/>
</dbReference>
<dbReference type="EMBL" id="RQHW01000047">
    <property type="protein sequence ID" value="TGN18295.1"/>
    <property type="molecule type" value="Genomic_DNA"/>
</dbReference>
<protein>
    <submittedName>
        <fullName evidence="3">Lipopolysaccharide heptosyltransferase family protein</fullName>
    </submittedName>
</protein>
<keyword evidence="1" id="KW-0328">Glycosyltransferase</keyword>
<dbReference type="Proteomes" id="UP000298058">
    <property type="component" value="Unassembled WGS sequence"/>
</dbReference>
<comment type="caution">
    <text evidence="3">The sequence shown here is derived from an EMBL/GenBank/DDBJ whole genome shotgun (WGS) entry which is preliminary data.</text>
</comment>
<dbReference type="InterPro" id="IPR051199">
    <property type="entry name" value="LPS_LOS_Heptosyltrfase"/>
</dbReference>
<dbReference type="PANTHER" id="PTHR30160">
    <property type="entry name" value="TETRAACYLDISACCHARIDE 4'-KINASE-RELATED"/>
    <property type="match status" value="1"/>
</dbReference>
<keyword evidence="4" id="KW-1185">Reference proteome</keyword>
<accession>A0A4R9LXY4</accession>
<dbReference type="InterPro" id="IPR002201">
    <property type="entry name" value="Glyco_trans_9"/>
</dbReference>
<dbReference type="Gene3D" id="3.40.50.2000">
    <property type="entry name" value="Glycogen Phosphorylase B"/>
    <property type="match status" value="2"/>
</dbReference>
<dbReference type="AlphaFoldDB" id="A0A4R9LXY4"/>
<dbReference type="SUPFAM" id="SSF53756">
    <property type="entry name" value="UDP-Glycosyltransferase/glycogen phosphorylase"/>
    <property type="match status" value="1"/>
</dbReference>
<evidence type="ECO:0000313" key="4">
    <source>
        <dbReference type="Proteomes" id="UP000298058"/>
    </source>
</evidence>
<evidence type="ECO:0000256" key="2">
    <source>
        <dbReference type="ARBA" id="ARBA00022679"/>
    </source>
</evidence>
<dbReference type="OrthoDB" id="9797795at2"/>
<reference evidence="3" key="1">
    <citation type="journal article" date="2019" name="PLoS Negl. Trop. Dis.">
        <title>Revisiting the worldwide diversity of Leptospira species in the environment.</title>
        <authorList>
            <person name="Vincent A.T."/>
            <person name="Schiettekatte O."/>
            <person name="Bourhy P."/>
            <person name="Veyrier F.J."/>
            <person name="Picardeau M."/>
        </authorList>
    </citation>
    <scope>NUCLEOTIDE SEQUENCE [LARGE SCALE GENOMIC DNA]</scope>
    <source>
        <strain evidence="3">201300427</strain>
    </source>
</reference>
<proteinExistence type="predicted"/>
<dbReference type="RefSeq" id="WP_135760983.1">
    <property type="nucleotide sequence ID" value="NZ_RQHW01000047.1"/>
</dbReference>
<gene>
    <name evidence="3" type="ORF">EHS15_12885</name>
</gene>
<dbReference type="GO" id="GO:0009244">
    <property type="term" value="P:lipopolysaccharide core region biosynthetic process"/>
    <property type="evidence" value="ECO:0007669"/>
    <property type="project" value="TreeGrafter"/>
</dbReference>